<comment type="caution">
    <text evidence="4">The sequence shown here is derived from an EMBL/GenBank/DDBJ whole genome shotgun (WGS) entry which is preliminary data.</text>
</comment>
<evidence type="ECO:0000256" key="2">
    <source>
        <dbReference type="PIRSR" id="PIRSR600246-1"/>
    </source>
</evidence>
<sequence>MDCVCVHLGAGYHSAKKLHVYKELCLKACKEGMKVLEETNDSVAAVTATVTVLEDSPLTNAGTGSNLTTDGSVECDAGLMEARSLKFAGVGAAAGVRNPIQVAKMMVDEQKAEPKLRERKILGITLLTYTYIIKSISGPGVSRWAAERGMMEVHPSQLITEEAIKERKKSLKVLTQAREQRSSQEAALDTVGAVCVDSQGNAASAVSSGGILLKASGRVGHAACFACGCWAQTYCNSADESCTVAASTSGCGEDLMRVSLAKQCCDTMATAENQSEAIVNVFRDQFLESPFLSDVPEKLGGAVILKCDQDVIELSLAHTTPSFIVAYQTRQHTKAKVLVSRCNDEKKVGTSVTVQGEMINLRKKRKCSDP</sequence>
<dbReference type="PANTHER" id="PTHR10188:SF8">
    <property type="entry name" value="THREONINE ASPARTASE 1"/>
    <property type="match status" value="1"/>
</dbReference>
<gene>
    <name evidence="4" type="ORF">BSL78_21839</name>
</gene>
<evidence type="ECO:0000313" key="5">
    <source>
        <dbReference type="Proteomes" id="UP000230750"/>
    </source>
</evidence>
<evidence type="ECO:0000313" key="4">
    <source>
        <dbReference type="EMBL" id="PIK41309.1"/>
    </source>
</evidence>
<dbReference type="Proteomes" id="UP000230750">
    <property type="component" value="Unassembled WGS sequence"/>
</dbReference>
<dbReference type="GO" id="GO:0051604">
    <property type="term" value="P:protein maturation"/>
    <property type="evidence" value="ECO:0007669"/>
    <property type="project" value="TreeGrafter"/>
</dbReference>
<dbReference type="CDD" id="cd04514">
    <property type="entry name" value="Taspase1_like"/>
    <property type="match status" value="1"/>
</dbReference>
<dbReference type="GO" id="GO:0005737">
    <property type="term" value="C:cytoplasm"/>
    <property type="evidence" value="ECO:0007669"/>
    <property type="project" value="TreeGrafter"/>
</dbReference>
<dbReference type="InterPro" id="IPR000246">
    <property type="entry name" value="Peptidase_T2"/>
</dbReference>
<feature type="active site" description="Nucleophile" evidence="2">
    <location>
        <position position="190"/>
    </location>
</feature>
<dbReference type="SUPFAM" id="SSF56235">
    <property type="entry name" value="N-terminal nucleophile aminohydrolases (Ntn hydrolases)"/>
    <property type="match status" value="1"/>
</dbReference>
<dbReference type="Pfam" id="PF01112">
    <property type="entry name" value="Asparaginase_2"/>
    <property type="match status" value="2"/>
</dbReference>
<dbReference type="InterPro" id="IPR037464">
    <property type="entry name" value="Taspase1"/>
</dbReference>
<accession>A0A2G8K017</accession>
<dbReference type="InterPro" id="IPR029055">
    <property type="entry name" value="Ntn_hydrolases_N"/>
</dbReference>
<feature type="site" description="Cleavage; by autolysis" evidence="3">
    <location>
        <begin position="189"/>
        <end position="190"/>
    </location>
</feature>
<dbReference type="STRING" id="307972.A0A2G8K017"/>
<dbReference type="Gene3D" id="3.60.20.30">
    <property type="entry name" value="(Glycosyl)asparaginase"/>
    <property type="match status" value="1"/>
</dbReference>
<protein>
    <submittedName>
        <fullName evidence="4">Putative threonine aspartase 1</fullName>
    </submittedName>
</protein>
<dbReference type="GO" id="GO:0004298">
    <property type="term" value="F:threonine-type endopeptidase activity"/>
    <property type="evidence" value="ECO:0007669"/>
    <property type="project" value="InterPro"/>
</dbReference>
<dbReference type="AlphaFoldDB" id="A0A2G8K017"/>
<evidence type="ECO:0000256" key="3">
    <source>
        <dbReference type="PIRSR" id="PIRSR600246-3"/>
    </source>
</evidence>
<dbReference type="EMBL" id="MRZV01001030">
    <property type="protein sequence ID" value="PIK41309.1"/>
    <property type="molecule type" value="Genomic_DNA"/>
</dbReference>
<proteinExistence type="inferred from homology"/>
<reference evidence="4 5" key="1">
    <citation type="journal article" date="2017" name="PLoS Biol.">
        <title>The sea cucumber genome provides insights into morphological evolution and visceral regeneration.</title>
        <authorList>
            <person name="Zhang X."/>
            <person name="Sun L."/>
            <person name="Yuan J."/>
            <person name="Sun Y."/>
            <person name="Gao Y."/>
            <person name="Zhang L."/>
            <person name="Li S."/>
            <person name="Dai H."/>
            <person name="Hamel J.F."/>
            <person name="Liu C."/>
            <person name="Yu Y."/>
            <person name="Liu S."/>
            <person name="Lin W."/>
            <person name="Guo K."/>
            <person name="Jin S."/>
            <person name="Xu P."/>
            <person name="Storey K.B."/>
            <person name="Huan P."/>
            <person name="Zhang T."/>
            <person name="Zhou Y."/>
            <person name="Zhang J."/>
            <person name="Lin C."/>
            <person name="Li X."/>
            <person name="Xing L."/>
            <person name="Huo D."/>
            <person name="Sun M."/>
            <person name="Wang L."/>
            <person name="Mercier A."/>
            <person name="Li F."/>
            <person name="Yang H."/>
            <person name="Xiang J."/>
        </authorList>
    </citation>
    <scope>NUCLEOTIDE SEQUENCE [LARGE SCALE GENOMIC DNA]</scope>
    <source>
        <strain evidence="4">Shaxun</strain>
        <tissue evidence="4">Muscle</tissue>
    </source>
</reference>
<name>A0A2G8K017_STIJA</name>
<evidence type="ECO:0000256" key="1">
    <source>
        <dbReference type="ARBA" id="ARBA00010872"/>
    </source>
</evidence>
<dbReference type="OrthoDB" id="77601at2759"/>
<comment type="similarity">
    <text evidence="1">Belongs to the Ntn-hydrolase family.</text>
</comment>
<keyword evidence="5" id="KW-1185">Reference proteome</keyword>
<organism evidence="4 5">
    <name type="scientific">Stichopus japonicus</name>
    <name type="common">Sea cucumber</name>
    <dbReference type="NCBI Taxonomy" id="307972"/>
    <lineage>
        <taxon>Eukaryota</taxon>
        <taxon>Metazoa</taxon>
        <taxon>Echinodermata</taxon>
        <taxon>Eleutherozoa</taxon>
        <taxon>Echinozoa</taxon>
        <taxon>Holothuroidea</taxon>
        <taxon>Aspidochirotacea</taxon>
        <taxon>Aspidochirotida</taxon>
        <taxon>Stichopodidae</taxon>
        <taxon>Apostichopus</taxon>
    </lineage>
</organism>
<dbReference type="PANTHER" id="PTHR10188">
    <property type="entry name" value="L-ASPARAGINASE"/>
    <property type="match status" value="1"/>
</dbReference>